<dbReference type="Proteomes" id="UP000777482">
    <property type="component" value="Unassembled WGS sequence"/>
</dbReference>
<dbReference type="GO" id="GO:0005634">
    <property type="term" value="C:nucleus"/>
    <property type="evidence" value="ECO:0007669"/>
    <property type="project" value="UniProtKB-SubCell"/>
</dbReference>
<dbReference type="AlphaFoldDB" id="A0A9P7B5D7"/>
<dbReference type="GO" id="GO:0006974">
    <property type="term" value="P:DNA damage response"/>
    <property type="evidence" value="ECO:0007669"/>
    <property type="project" value="UniProtKB-KW"/>
</dbReference>
<dbReference type="EMBL" id="PUHQ01000041">
    <property type="protein sequence ID" value="KAG0660769.1"/>
    <property type="molecule type" value="Genomic_DNA"/>
</dbReference>
<evidence type="ECO:0000256" key="4">
    <source>
        <dbReference type="ARBA" id="ARBA00022763"/>
    </source>
</evidence>
<feature type="compositionally biased region" description="Polar residues" evidence="10">
    <location>
        <begin position="532"/>
        <end position="552"/>
    </location>
</feature>
<keyword evidence="8" id="KW-0539">Nucleus</keyword>
<reference evidence="11 12" key="1">
    <citation type="submission" date="2020-11" db="EMBL/GenBank/DDBJ databases">
        <title>Kefir isolates.</title>
        <authorList>
            <person name="Marcisauskas S."/>
            <person name="Kim Y."/>
            <person name="Blasche S."/>
        </authorList>
    </citation>
    <scope>NUCLEOTIDE SEQUENCE [LARGE SCALE GENOMIC DNA]</scope>
    <source>
        <strain evidence="11 12">KR</strain>
    </source>
</reference>
<feature type="region of interest" description="Disordered" evidence="10">
    <location>
        <begin position="441"/>
        <end position="462"/>
    </location>
</feature>
<feature type="compositionally biased region" description="Low complexity" evidence="10">
    <location>
        <begin position="361"/>
        <end position="384"/>
    </location>
</feature>
<evidence type="ECO:0000256" key="1">
    <source>
        <dbReference type="ARBA" id="ARBA00004123"/>
    </source>
</evidence>
<evidence type="ECO:0000256" key="5">
    <source>
        <dbReference type="ARBA" id="ARBA00022990"/>
    </source>
</evidence>
<evidence type="ECO:0000256" key="2">
    <source>
        <dbReference type="ARBA" id="ARBA00013184"/>
    </source>
</evidence>
<keyword evidence="6" id="KW-0805">Transcription regulation</keyword>
<name>A0A9P7B5D7_RHOMI</name>
<evidence type="ECO:0000256" key="6">
    <source>
        <dbReference type="ARBA" id="ARBA00023015"/>
    </source>
</evidence>
<dbReference type="InterPro" id="IPR013178">
    <property type="entry name" value="Histone_AcTrfase_Rtt109/CBP"/>
</dbReference>
<feature type="region of interest" description="Disordered" evidence="10">
    <location>
        <begin position="361"/>
        <end position="398"/>
    </location>
</feature>
<dbReference type="GO" id="GO:0032931">
    <property type="term" value="F:histone H3K56 acetyltransferase activity"/>
    <property type="evidence" value="ECO:0007669"/>
    <property type="project" value="TreeGrafter"/>
</dbReference>
<dbReference type="Pfam" id="PF08214">
    <property type="entry name" value="HAT_KAT11"/>
    <property type="match status" value="1"/>
</dbReference>
<dbReference type="PROSITE" id="PS51728">
    <property type="entry name" value="RTT109_HAT"/>
    <property type="match status" value="1"/>
</dbReference>
<keyword evidence="12" id="KW-1185">Reference proteome</keyword>
<feature type="region of interest" description="Disordered" evidence="10">
    <location>
        <begin position="474"/>
        <end position="573"/>
    </location>
</feature>
<evidence type="ECO:0000313" key="12">
    <source>
        <dbReference type="Proteomes" id="UP000777482"/>
    </source>
</evidence>
<dbReference type="InterPro" id="IPR051236">
    <property type="entry name" value="HAT_RTT109-like"/>
</dbReference>
<evidence type="ECO:0000256" key="3">
    <source>
        <dbReference type="ARBA" id="ARBA00022679"/>
    </source>
</evidence>
<evidence type="ECO:0000313" key="11">
    <source>
        <dbReference type="EMBL" id="KAG0660769.1"/>
    </source>
</evidence>
<keyword evidence="5" id="KW-0007">Acetylation</keyword>
<dbReference type="PANTHER" id="PTHR31571:SF2">
    <property type="entry name" value="HISTONE ACETYLTRANSFERASE RTT109"/>
    <property type="match status" value="1"/>
</dbReference>
<comment type="subcellular location">
    <subcellularLocation>
        <location evidence="1">Nucleus</location>
    </subcellularLocation>
</comment>
<evidence type="ECO:0000256" key="7">
    <source>
        <dbReference type="ARBA" id="ARBA00023163"/>
    </source>
</evidence>
<comment type="catalytic activity">
    <reaction evidence="9">
        <text>L-lysyl-[histone] + acetyl-CoA = N(6)-acetyl-L-lysyl-[histone] + CoA + H(+)</text>
        <dbReference type="Rhea" id="RHEA:21992"/>
        <dbReference type="Rhea" id="RHEA-COMP:9845"/>
        <dbReference type="Rhea" id="RHEA-COMP:11338"/>
        <dbReference type="ChEBI" id="CHEBI:15378"/>
        <dbReference type="ChEBI" id="CHEBI:29969"/>
        <dbReference type="ChEBI" id="CHEBI:57287"/>
        <dbReference type="ChEBI" id="CHEBI:57288"/>
        <dbReference type="ChEBI" id="CHEBI:61930"/>
        <dbReference type="EC" id="2.3.1.48"/>
    </reaction>
    <physiologicalReaction direction="left-to-right" evidence="9">
        <dbReference type="Rhea" id="RHEA:21993"/>
    </physiologicalReaction>
</comment>
<keyword evidence="7" id="KW-0804">Transcription</keyword>
<evidence type="ECO:0000256" key="9">
    <source>
        <dbReference type="ARBA" id="ARBA00048940"/>
    </source>
</evidence>
<proteinExistence type="predicted"/>
<dbReference type="InterPro" id="IPR016849">
    <property type="entry name" value="Rtt109"/>
</dbReference>
<keyword evidence="3" id="KW-0808">Transferase</keyword>
<accession>A0A9P7B5D7</accession>
<organism evidence="11 12">
    <name type="scientific">Rhodotorula mucilaginosa</name>
    <name type="common">Yeast</name>
    <name type="synonym">Rhodotorula rubra</name>
    <dbReference type="NCBI Taxonomy" id="5537"/>
    <lineage>
        <taxon>Eukaryota</taxon>
        <taxon>Fungi</taxon>
        <taxon>Dikarya</taxon>
        <taxon>Basidiomycota</taxon>
        <taxon>Pucciniomycotina</taxon>
        <taxon>Microbotryomycetes</taxon>
        <taxon>Sporidiobolales</taxon>
        <taxon>Sporidiobolaceae</taxon>
        <taxon>Rhodotorula</taxon>
    </lineage>
</organism>
<comment type="caution">
    <text evidence="11">The sequence shown here is derived from an EMBL/GenBank/DDBJ whole genome shotgun (WGS) entry which is preliminary data.</text>
</comment>
<sequence length="592" mass="63907">MPPSLLDYLCSALQKNLAGSHPRLALTVLRSDPQRSHALFPHATTAKSTTKVYHEDIFVVLSQPADSMGGSSAAAVPVPVGAIEAALYTVPATGTALLYISKVDTTGLLSGPTSTQPSPSPTRPLVAAFLSYFLSHPPHHCSRVRIHVFARAQSQYLFPGSADNTAKKLLDDKALLRWWKRTLERAVVESTISSAQSTTTTKLFYLIPGLAYLESLPYVPANGTLEWTYSHPYATLSSPLHPATDPPSSHPLVDHIPAFPDDPKSRFLHSLTSSSVAPSGTEGDYDDVFLSLASNSFTTGQTPAQKVAETERAIERERRRLVEGVPGGVDEWWERMAFRQECCAGQLVGFFVVAAGEPAAAEPPASATSTSTTSTSHPAAAITSSHEKSGPPKRHPLSLRPSTYTKLWSQLHNYDYALPALSKLVEAVSKWEQGLERALRAEEDLDDGTATPGEEGLQAPEEEDTIGAAAETAAVNGEEKGDVAQREQEQEHGTRDEAKEREWRRRYEKFVRREIKVDNPHLATPATTTTTVNNGNENGDGSTAGEQGTTQKRAADDEQQAPPKVNVLAPRKKKKLAVAVAANPDSVVAPPP</sequence>
<dbReference type="EC" id="2.3.1.48" evidence="2"/>
<feature type="compositionally biased region" description="Basic and acidic residues" evidence="10">
    <location>
        <begin position="477"/>
        <end position="519"/>
    </location>
</feature>
<dbReference type="GO" id="GO:0006355">
    <property type="term" value="P:regulation of DNA-templated transcription"/>
    <property type="evidence" value="ECO:0007669"/>
    <property type="project" value="InterPro"/>
</dbReference>
<evidence type="ECO:0000256" key="8">
    <source>
        <dbReference type="ARBA" id="ARBA00023242"/>
    </source>
</evidence>
<dbReference type="PANTHER" id="PTHR31571">
    <property type="entry name" value="ALTERED INHERITANCE OF MITOCHONDRIA PROTEIN 6"/>
    <property type="match status" value="1"/>
</dbReference>
<dbReference type="OrthoDB" id="3361892at2759"/>
<dbReference type="SMART" id="SM01250">
    <property type="entry name" value="KAT11"/>
    <property type="match status" value="1"/>
</dbReference>
<gene>
    <name evidence="11" type="ORF">C6P46_004453</name>
</gene>
<protein>
    <recommendedName>
        <fullName evidence="2">histone acetyltransferase</fullName>
        <ecNumber evidence="2">2.3.1.48</ecNumber>
    </recommendedName>
</protein>
<keyword evidence="4" id="KW-0227">DNA damage</keyword>
<evidence type="ECO:0000256" key="10">
    <source>
        <dbReference type="SAM" id="MobiDB-lite"/>
    </source>
</evidence>